<dbReference type="SMART" id="SM00612">
    <property type="entry name" value="Kelch"/>
    <property type="match status" value="2"/>
</dbReference>
<feature type="domain" description="FKB95-like N-terminal Kelch" evidence="2">
    <location>
        <begin position="109"/>
        <end position="203"/>
    </location>
</feature>
<dbReference type="EMBL" id="QGKV02000759">
    <property type="protein sequence ID" value="KAF3566302.1"/>
    <property type="molecule type" value="Genomic_DNA"/>
</dbReference>
<dbReference type="Gene3D" id="2.120.10.80">
    <property type="entry name" value="Kelch-type beta propeller"/>
    <property type="match status" value="1"/>
</dbReference>
<evidence type="ECO:0000313" key="4">
    <source>
        <dbReference type="Proteomes" id="UP000266723"/>
    </source>
</evidence>
<organism evidence="3 4">
    <name type="scientific">Brassica cretica</name>
    <name type="common">Mustard</name>
    <dbReference type="NCBI Taxonomy" id="69181"/>
    <lineage>
        <taxon>Eukaryota</taxon>
        <taxon>Viridiplantae</taxon>
        <taxon>Streptophyta</taxon>
        <taxon>Embryophyta</taxon>
        <taxon>Tracheophyta</taxon>
        <taxon>Spermatophyta</taxon>
        <taxon>Magnoliopsida</taxon>
        <taxon>eudicotyledons</taxon>
        <taxon>Gunneridae</taxon>
        <taxon>Pentapetalae</taxon>
        <taxon>rosids</taxon>
        <taxon>malvids</taxon>
        <taxon>Brassicales</taxon>
        <taxon>Brassicaceae</taxon>
        <taxon>Brassiceae</taxon>
        <taxon>Brassica</taxon>
    </lineage>
</organism>
<dbReference type="SUPFAM" id="SSF117281">
    <property type="entry name" value="Kelch motif"/>
    <property type="match status" value="1"/>
</dbReference>
<evidence type="ECO:0000313" key="3">
    <source>
        <dbReference type="EMBL" id="KAF3566302.1"/>
    </source>
</evidence>
<feature type="non-terminal residue" evidence="3">
    <location>
        <position position="1"/>
    </location>
</feature>
<dbReference type="CDD" id="cd22152">
    <property type="entry name" value="F-box_AtAFR-like"/>
    <property type="match status" value="1"/>
</dbReference>
<dbReference type="Pfam" id="PF00646">
    <property type="entry name" value="F-box"/>
    <property type="match status" value="1"/>
</dbReference>
<protein>
    <recommendedName>
        <fullName evidence="5">F-box domain-containing protein</fullName>
    </recommendedName>
</protein>
<evidence type="ECO:0000259" key="1">
    <source>
        <dbReference type="Pfam" id="PF00646"/>
    </source>
</evidence>
<feature type="domain" description="F-box" evidence="1">
    <location>
        <begin position="52"/>
        <end position="90"/>
    </location>
</feature>
<gene>
    <name evidence="3" type="ORF">DY000_02012665</name>
</gene>
<comment type="caution">
    <text evidence="3">The sequence shown here is derived from an EMBL/GenBank/DDBJ whole genome shotgun (WGS) entry which is preliminary data.</text>
</comment>
<evidence type="ECO:0000259" key="2">
    <source>
        <dbReference type="Pfam" id="PF25210"/>
    </source>
</evidence>
<dbReference type="InterPro" id="IPR001810">
    <property type="entry name" value="F-box_dom"/>
</dbReference>
<sequence length="213" mass="24140">FSESVSSFVRYFAADFTRLLWLQLRSSGNDPNRKPNVNQKLKQLVTKSYLPIPDEVAETCLAFIRRCQYPKLSLVSTIFRSLIASPELYHTRSRLNLTEPVLYASVGAFESPSWYVLHLVTVGSEMYVIGGCVGSECTSDVSIIDCRTNTQRSLPRMNVARSRAAAGVIDGKIYVVGGCEMQLSDWVEVFDPKEEIWIPQPEEYNWDLPYIVI</sequence>
<name>A0ABQ7D244_BRACR</name>
<proteinExistence type="predicted"/>
<keyword evidence="4" id="KW-1185">Reference proteome</keyword>
<dbReference type="PANTHER" id="PTHR24414">
    <property type="entry name" value="F-BOX/KELCH-REPEAT PROTEIN SKIP4"/>
    <property type="match status" value="1"/>
</dbReference>
<dbReference type="Proteomes" id="UP000266723">
    <property type="component" value="Unassembled WGS sequence"/>
</dbReference>
<dbReference type="Pfam" id="PF25210">
    <property type="entry name" value="Kelch_FKB95"/>
    <property type="match status" value="1"/>
</dbReference>
<dbReference type="InterPro" id="IPR006652">
    <property type="entry name" value="Kelch_1"/>
</dbReference>
<dbReference type="InterPro" id="IPR050354">
    <property type="entry name" value="F-box/kelch-repeat_ARATH"/>
</dbReference>
<accession>A0ABQ7D244</accession>
<dbReference type="PANTHER" id="PTHR24414:SF65">
    <property type="entry name" value="F-BOX DOMAIN-CONTAINING PROTEIN"/>
    <property type="match status" value="1"/>
</dbReference>
<evidence type="ECO:0008006" key="5">
    <source>
        <dbReference type="Google" id="ProtNLM"/>
    </source>
</evidence>
<dbReference type="InterPro" id="IPR015915">
    <property type="entry name" value="Kelch-typ_b-propeller"/>
</dbReference>
<dbReference type="InterPro" id="IPR057499">
    <property type="entry name" value="Kelch_FKB95"/>
</dbReference>
<reference evidence="3 4" key="1">
    <citation type="journal article" date="2020" name="BMC Genomics">
        <title>Intraspecific diversification of the crop wild relative Brassica cretica Lam. using demographic model selection.</title>
        <authorList>
            <person name="Kioukis A."/>
            <person name="Michalopoulou V.A."/>
            <person name="Briers L."/>
            <person name="Pirintsos S."/>
            <person name="Studholme D.J."/>
            <person name="Pavlidis P."/>
            <person name="Sarris P.F."/>
        </authorList>
    </citation>
    <scope>NUCLEOTIDE SEQUENCE [LARGE SCALE GENOMIC DNA]</scope>
    <source>
        <strain evidence="4">cv. PFS-1207/04</strain>
    </source>
</reference>